<evidence type="ECO:0000313" key="1">
    <source>
        <dbReference type="EMBL" id="MBA0563587.1"/>
    </source>
</evidence>
<sequence>RLYVFFGNDNNNDDNNKNNSIELTSSNLSVNLMKLVNSEPTKTELSQLSVLDPTVENWTIKRKEWKM</sequence>
<proteinExistence type="predicted"/>
<keyword evidence="2" id="KW-1185">Reference proteome</keyword>
<evidence type="ECO:0000313" key="2">
    <source>
        <dbReference type="Proteomes" id="UP000593572"/>
    </source>
</evidence>
<gene>
    <name evidence="1" type="ORF">Golob_008559</name>
</gene>
<dbReference type="AlphaFoldDB" id="A0A7J8MFU0"/>
<accession>A0A7J8MFU0</accession>
<dbReference type="EMBL" id="JABEZX010000008">
    <property type="protein sequence ID" value="MBA0563587.1"/>
    <property type="molecule type" value="Genomic_DNA"/>
</dbReference>
<feature type="non-terminal residue" evidence="1">
    <location>
        <position position="1"/>
    </location>
</feature>
<name>A0A7J8MFU0_9ROSI</name>
<organism evidence="1 2">
    <name type="scientific">Gossypium lobatum</name>
    <dbReference type="NCBI Taxonomy" id="34289"/>
    <lineage>
        <taxon>Eukaryota</taxon>
        <taxon>Viridiplantae</taxon>
        <taxon>Streptophyta</taxon>
        <taxon>Embryophyta</taxon>
        <taxon>Tracheophyta</taxon>
        <taxon>Spermatophyta</taxon>
        <taxon>Magnoliopsida</taxon>
        <taxon>eudicotyledons</taxon>
        <taxon>Gunneridae</taxon>
        <taxon>Pentapetalae</taxon>
        <taxon>rosids</taxon>
        <taxon>malvids</taxon>
        <taxon>Malvales</taxon>
        <taxon>Malvaceae</taxon>
        <taxon>Malvoideae</taxon>
        <taxon>Gossypium</taxon>
    </lineage>
</organism>
<comment type="caution">
    <text evidence="1">The sequence shown here is derived from an EMBL/GenBank/DDBJ whole genome shotgun (WGS) entry which is preliminary data.</text>
</comment>
<dbReference type="Proteomes" id="UP000593572">
    <property type="component" value="Unassembled WGS sequence"/>
</dbReference>
<reference evidence="1 2" key="1">
    <citation type="journal article" date="2019" name="Genome Biol. Evol.">
        <title>Insights into the evolution of the New World diploid cottons (Gossypium, subgenus Houzingenia) based on genome sequencing.</title>
        <authorList>
            <person name="Grover C.E."/>
            <person name="Arick M.A. 2nd"/>
            <person name="Thrash A."/>
            <person name="Conover J.L."/>
            <person name="Sanders W.S."/>
            <person name="Peterson D.G."/>
            <person name="Frelichowski J.E."/>
            <person name="Scheffler J.A."/>
            <person name="Scheffler B.E."/>
            <person name="Wendel J.F."/>
        </authorList>
    </citation>
    <scope>NUCLEOTIDE SEQUENCE [LARGE SCALE GENOMIC DNA]</scope>
    <source>
        <strain evidence="1">157</strain>
        <tissue evidence="1">Leaf</tissue>
    </source>
</reference>
<protein>
    <submittedName>
        <fullName evidence="1">Uncharacterized protein</fullName>
    </submittedName>
</protein>